<dbReference type="GO" id="GO:0006354">
    <property type="term" value="P:DNA-templated transcription elongation"/>
    <property type="evidence" value="ECO:0007669"/>
    <property type="project" value="TreeGrafter"/>
</dbReference>
<dbReference type="GO" id="GO:0070063">
    <property type="term" value="F:RNA polymerase binding"/>
    <property type="evidence" value="ECO:0007669"/>
    <property type="project" value="InterPro"/>
</dbReference>
<dbReference type="InterPro" id="IPR023459">
    <property type="entry name" value="Tscrpt_elong_fac_GreA/B_fam"/>
</dbReference>
<dbReference type="Pfam" id="PF03449">
    <property type="entry name" value="GreA_GreB_N"/>
    <property type="match status" value="1"/>
</dbReference>
<evidence type="ECO:0000256" key="6">
    <source>
        <dbReference type="ARBA" id="ARBA00024916"/>
    </source>
</evidence>
<keyword evidence="12" id="KW-0251">Elongation factor</keyword>
<keyword evidence="12" id="KW-0648">Protein biosynthesis</keyword>
<dbReference type="PATRIC" id="fig|1618341.3.peg.222"/>
<dbReference type="GO" id="GO:0003746">
    <property type="term" value="F:translation elongation factor activity"/>
    <property type="evidence" value="ECO:0007669"/>
    <property type="project" value="UniProtKB-KW"/>
</dbReference>
<dbReference type="PANTHER" id="PTHR30437">
    <property type="entry name" value="TRANSCRIPTION ELONGATION FACTOR GREA"/>
    <property type="match status" value="1"/>
</dbReference>
<dbReference type="AlphaFoldDB" id="A0A0G1C3A3"/>
<reference evidence="12 13" key="1">
    <citation type="journal article" date="2015" name="Nature">
        <title>rRNA introns, odd ribosomes, and small enigmatic genomes across a large radiation of phyla.</title>
        <authorList>
            <person name="Brown C.T."/>
            <person name="Hug L.A."/>
            <person name="Thomas B.C."/>
            <person name="Sharon I."/>
            <person name="Castelle C.J."/>
            <person name="Singh A."/>
            <person name="Wilkins M.J."/>
            <person name="Williams K.H."/>
            <person name="Banfield J.F."/>
        </authorList>
    </citation>
    <scope>NUCLEOTIDE SEQUENCE [LARGE SCALE GENOMIC DNA]</scope>
</reference>
<evidence type="ECO:0000313" key="12">
    <source>
        <dbReference type="EMBL" id="KKS44118.1"/>
    </source>
</evidence>
<dbReference type="Gene3D" id="1.10.287.180">
    <property type="entry name" value="Transcription elongation factor, GreA/GreB, N-terminal domain"/>
    <property type="match status" value="1"/>
</dbReference>
<dbReference type="FunFam" id="1.10.287.180:FF:000001">
    <property type="entry name" value="Transcription elongation factor GreA"/>
    <property type="match status" value="1"/>
</dbReference>
<dbReference type="NCBIfam" id="NF001263">
    <property type="entry name" value="PRK00226.1-4"/>
    <property type="match status" value="1"/>
</dbReference>
<evidence type="ECO:0000259" key="10">
    <source>
        <dbReference type="Pfam" id="PF01272"/>
    </source>
</evidence>
<keyword evidence="5 8" id="KW-0804">Transcription</keyword>
<dbReference type="InterPro" id="IPR006359">
    <property type="entry name" value="Tscrpt_elong_fac_GreA"/>
</dbReference>
<dbReference type="InterPro" id="IPR036805">
    <property type="entry name" value="Tscrpt_elong_fac_GreA/B_N_sf"/>
</dbReference>
<evidence type="ECO:0000256" key="3">
    <source>
        <dbReference type="ARBA" id="ARBA00023015"/>
    </source>
</evidence>
<evidence type="ECO:0000256" key="7">
    <source>
        <dbReference type="ARBA" id="ARBA00030776"/>
    </source>
</evidence>
<evidence type="ECO:0000256" key="2">
    <source>
        <dbReference type="ARBA" id="ARBA00013729"/>
    </source>
</evidence>
<dbReference type="InterPro" id="IPR036953">
    <property type="entry name" value="GreA/GreB_C_sf"/>
</dbReference>
<dbReference type="Pfam" id="PF01272">
    <property type="entry name" value="GreA_GreB"/>
    <property type="match status" value="1"/>
</dbReference>
<keyword evidence="4 8" id="KW-0238">DNA-binding</keyword>
<organism evidence="12 13">
    <name type="scientific">candidate division CPR1 bacterium GW2011_GWA2_42_17</name>
    <dbReference type="NCBI Taxonomy" id="1618341"/>
    <lineage>
        <taxon>Bacteria</taxon>
        <taxon>candidate division CPR1</taxon>
    </lineage>
</organism>
<evidence type="ECO:0000259" key="11">
    <source>
        <dbReference type="Pfam" id="PF03449"/>
    </source>
</evidence>
<sequence>MIDDNEILFTKEGLAKLQKEYDDLVNIQKPQLLQDLANARSLGDLSENAAYSEARRRQSFIEGRIAELSEILKNAKVMKKEKSDKVQLGSKIKVHLDGQEEEFLIVSSDEADLSAGKISKDSPLGRALFGKVIGDQVKVEAPIGKVEYTILEVD</sequence>
<evidence type="ECO:0000313" key="13">
    <source>
        <dbReference type="Proteomes" id="UP000034875"/>
    </source>
</evidence>
<dbReference type="PANTHER" id="PTHR30437:SF4">
    <property type="entry name" value="TRANSCRIPTION ELONGATION FACTOR GREA"/>
    <property type="match status" value="1"/>
</dbReference>
<dbReference type="NCBIfam" id="TIGR01462">
    <property type="entry name" value="greA"/>
    <property type="match status" value="1"/>
</dbReference>
<evidence type="ECO:0000256" key="9">
    <source>
        <dbReference type="RuleBase" id="RU000556"/>
    </source>
</evidence>
<gene>
    <name evidence="8" type="primary">greA</name>
    <name evidence="12" type="ORF">UV05_C0011G0009</name>
</gene>
<evidence type="ECO:0000256" key="4">
    <source>
        <dbReference type="ARBA" id="ARBA00023125"/>
    </source>
</evidence>
<dbReference type="GO" id="GO:0003677">
    <property type="term" value="F:DNA binding"/>
    <property type="evidence" value="ECO:0007669"/>
    <property type="project" value="UniProtKB-UniRule"/>
</dbReference>
<comment type="caution">
    <text evidence="12">The sequence shown here is derived from an EMBL/GenBank/DDBJ whole genome shotgun (WGS) entry which is preliminary data.</text>
</comment>
<dbReference type="InterPro" id="IPR001437">
    <property type="entry name" value="Tscrpt_elong_fac_GreA/B_C"/>
</dbReference>
<comment type="similarity">
    <text evidence="1 8 9">Belongs to the GreA/GreB family.</text>
</comment>
<dbReference type="SUPFAM" id="SSF46557">
    <property type="entry name" value="GreA transcript cleavage protein, N-terminal domain"/>
    <property type="match status" value="1"/>
</dbReference>
<dbReference type="EMBL" id="LCCZ01000011">
    <property type="protein sequence ID" value="KKS44118.1"/>
    <property type="molecule type" value="Genomic_DNA"/>
</dbReference>
<evidence type="ECO:0000256" key="8">
    <source>
        <dbReference type="HAMAP-Rule" id="MF_00105"/>
    </source>
</evidence>
<dbReference type="GO" id="GO:0032784">
    <property type="term" value="P:regulation of DNA-templated transcription elongation"/>
    <property type="evidence" value="ECO:0007669"/>
    <property type="project" value="UniProtKB-UniRule"/>
</dbReference>
<dbReference type="PIRSF" id="PIRSF006092">
    <property type="entry name" value="GreA_GreB"/>
    <property type="match status" value="1"/>
</dbReference>
<feature type="domain" description="Transcription elongation factor GreA/GreB C-terminal" evidence="10">
    <location>
        <begin position="82"/>
        <end position="153"/>
    </location>
</feature>
<dbReference type="Gene3D" id="3.10.50.30">
    <property type="entry name" value="Transcription elongation factor, GreA/GreB, C-terminal domain"/>
    <property type="match status" value="1"/>
</dbReference>
<dbReference type="SUPFAM" id="SSF54534">
    <property type="entry name" value="FKBP-like"/>
    <property type="match status" value="1"/>
</dbReference>
<keyword evidence="3 8" id="KW-0805">Transcription regulation</keyword>
<evidence type="ECO:0000256" key="1">
    <source>
        <dbReference type="ARBA" id="ARBA00008213"/>
    </source>
</evidence>
<accession>A0A0G1C3A3</accession>
<dbReference type="InterPro" id="IPR028624">
    <property type="entry name" value="Tscrpt_elong_fac_GreA/B"/>
</dbReference>
<comment type="function">
    <text evidence="6 8 9">Necessary for efficient RNA polymerase transcription elongation past template-encoded arresting sites. The arresting sites in DNA have the property of trapping a certain fraction of elongating RNA polymerases that pass through, resulting in locked ternary complexes. Cleavage of the nascent transcript by cleavage factors such as GreA or GreB allows the resumption of elongation from the new 3'terminus. GreA releases sequences of 2 to 3 nucleotides.</text>
</comment>
<evidence type="ECO:0000256" key="5">
    <source>
        <dbReference type="ARBA" id="ARBA00023163"/>
    </source>
</evidence>
<name>A0A0G1C3A3_9BACT</name>
<dbReference type="Proteomes" id="UP000034875">
    <property type="component" value="Unassembled WGS sequence"/>
</dbReference>
<dbReference type="HAMAP" id="MF_00105">
    <property type="entry name" value="GreA_GreB"/>
    <property type="match status" value="1"/>
</dbReference>
<proteinExistence type="inferred from homology"/>
<feature type="domain" description="Transcription elongation factor GreA/GreB N-terminal" evidence="11">
    <location>
        <begin position="8"/>
        <end position="77"/>
    </location>
</feature>
<dbReference type="InterPro" id="IPR022691">
    <property type="entry name" value="Tscrpt_elong_fac_GreA/B_N"/>
</dbReference>
<dbReference type="FunFam" id="3.10.50.30:FF:000001">
    <property type="entry name" value="Transcription elongation factor GreA"/>
    <property type="match status" value="1"/>
</dbReference>
<protein>
    <recommendedName>
        <fullName evidence="2 8">Transcription elongation factor GreA</fullName>
    </recommendedName>
    <alternativeName>
        <fullName evidence="7 8">Transcript cleavage factor GreA</fullName>
    </alternativeName>
</protein>